<protein>
    <submittedName>
        <fullName evidence="2">Uncharacterized protein</fullName>
    </submittedName>
</protein>
<evidence type="ECO:0000256" key="1">
    <source>
        <dbReference type="SAM" id="MobiDB-lite"/>
    </source>
</evidence>
<gene>
    <name evidence="2" type="ORF">FGADI_5419</name>
</gene>
<proteinExistence type="predicted"/>
<sequence>MSQVPEPVTRESTPLTERLIRQHRCAQGVAIQSQLALAAGSGAASIAAQNALTKPPLISPQSASQALKPQNKFHFGLAPMDISSQGSSNYQQPSVKNENEGL</sequence>
<evidence type="ECO:0000313" key="2">
    <source>
        <dbReference type="EMBL" id="KAF4954206.1"/>
    </source>
</evidence>
<dbReference type="AlphaFoldDB" id="A0A8H4TAE3"/>
<reference evidence="2" key="1">
    <citation type="journal article" date="2020" name="BMC Genomics">
        <title>Correction to: Identification and distribution of gene clusters required for synthesis of sphingolipid metabolism inhibitors in diverse species of the filamentous fungus Fusarium.</title>
        <authorList>
            <person name="Kim H.S."/>
            <person name="Lohmar J.M."/>
            <person name="Busman M."/>
            <person name="Brown D.W."/>
            <person name="Naumann T.A."/>
            <person name="Divon H.H."/>
            <person name="Lysoe E."/>
            <person name="Uhlig S."/>
            <person name="Proctor R.H."/>
        </authorList>
    </citation>
    <scope>NUCLEOTIDE SEQUENCE</scope>
    <source>
        <strain evidence="2">NRRL 45417</strain>
    </source>
</reference>
<evidence type="ECO:0000313" key="3">
    <source>
        <dbReference type="Proteomes" id="UP000604273"/>
    </source>
</evidence>
<reference evidence="2" key="2">
    <citation type="submission" date="2020-05" db="EMBL/GenBank/DDBJ databases">
        <authorList>
            <person name="Kim H.-S."/>
            <person name="Proctor R.H."/>
            <person name="Brown D.W."/>
        </authorList>
    </citation>
    <scope>NUCLEOTIDE SEQUENCE</scope>
    <source>
        <strain evidence="2">NRRL 45417</strain>
    </source>
</reference>
<dbReference type="Proteomes" id="UP000604273">
    <property type="component" value="Unassembled WGS sequence"/>
</dbReference>
<keyword evidence="3" id="KW-1185">Reference proteome</keyword>
<dbReference type="EMBL" id="JABFAI010000124">
    <property type="protein sequence ID" value="KAF4954206.1"/>
    <property type="molecule type" value="Genomic_DNA"/>
</dbReference>
<accession>A0A8H4TAE3</accession>
<comment type="caution">
    <text evidence="2">The sequence shown here is derived from an EMBL/GenBank/DDBJ whole genome shotgun (WGS) entry which is preliminary data.</text>
</comment>
<name>A0A8H4TAE3_9HYPO</name>
<feature type="region of interest" description="Disordered" evidence="1">
    <location>
        <begin position="69"/>
        <end position="102"/>
    </location>
</feature>
<organism evidence="2 3">
    <name type="scientific">Fusarium gaditjirri</name>
    <dbReference type="NCBI Taxonomy" id="282569"/>
    <lineage>
        <taxon>Eukaryota</taxon>
        <taxon>Fungi</taxon>
        <taxon>Dikarya</taxon>
        <taxon>Ascomycota</taxon>
        <taxon>Pezizomycotina</taxon>
        <taxon>Sordariomycetes</taxon>
        <taxon>Hypocreomycetidae</taxon>
        <taxon>Hypocreales</taxon>
        <taxon>Nectriaceae</taxon>
        <taxon>Fusarium</taxon>
        <taxon>Fusarium nisikadoi species complex</taxon>
    </lineage>
</organism>
<feature type="compositionally biased region" description="Polar residues" evidence="1">
    <location>
        <begin position="82"/>
        <end position="96"/>
    </location>
</feature>